<comment type="caution">
    <text evidence="7">The sequence shown here is derived from an EMBL/GenBank/DDBJ whole genome shotgun (WGS) entry which is preliminary data.</text>
</comment>
<dbReference type="InterPro" id="IPR002252">
    <property type="entry name" value="Glyco_hydro_36"/>
</dbReference>
<comment type="subunit">
    <text evidence="2">Homotetramer.</text>
</comment>
<dbReference type="GO" id="GO:0004557">
    <property type="term" value="F:alpha-galactosidase activity"/>
    <property type="evidence" value="ECO:0007669"/>
    <property type="project" value="UniProtKB-EC"/>
</dbReference>
<dbReference type="PRINTS" id="PR00743">
    <property type="entry name" value="GLHYDRLASE36"/>
</dbReference>
<evidence type="ECO:0000256" key="3">
    <source>
        <dbReference type="ARBA" id="ARBA00012755"/>
    </source>
</evidence>
<dbReference type="Gene3D" id="2.70.98.60">
    <property type="entry name" value="alpha-galactosidase from lactobacil brevis"/>
    <property type="match status" value="1"/>
</dbReference>
<dbReference type="AlphaFoldDB" id="A0A1S9DBV0"/>
<gene>
    <name evidence="7" type="ORF">OAory_01087680</name>
</gene>
<dbReference type="VEuPathDB" id="FungiDB:AO090011000063"/>
<dbReference type="eggNOG" id="ENOG502RS2Y">
    <property type="taxonomic scope" value="Eukaryota"/>
</dbReference>
<dbReference type="EMBL" id="MKZY01000007">
    <property type="protein sequence ID" value="OOO06565.1"/>
    <property type="molecule type" value="Genomic_DNA"/>
</dbReference>
<evidence type="ECO:0000259" key="6">
    <source>
        <dbReference type="Pfam" id="PF16875"/>
    </source>
</evidence>
<evidence type="ECO:0000313" key="8">
    <source>
        <dbReference type="Proteomes" id="UP000190312"/>
    </source>
</evidence>
<evidence type="ECO:0000256" key="4">
    <source>
        <dbReference type="ARBA" id="ARBA00022801"/>
    </source>
</evidence>
<sequence>MPIQPIYANPVSNIFHQPQGAIPPPSNMNGRLQILKEKTLSTTVSEPSSFLVVLVLNMALPKTITLQTDVLSVNVYVDDQGATFLQEVIPLPGSSRPSVSKYFANPYAPLVEVRLTGEGTAKHKSSKSLIGTYVGTRLRYRSHEIRQHADTHTLNVTLKDPVSKVTVIAHLTIYQSTRVLRATSTIRNDSDKDIVVTQLSSLVLGGLTAGAEKWWSDYVLAVANNSWFREAQWIDHDLPSLGIDDYGVYGRPEEHAASLSHYSVSNRGTFSTEGHLPMGLLKRTDNTETWLWQVENNGSWRWEVSDWKDSVYLAAGGPVETDHDWRQTLYPGQEFTTVPVALCHVLENYEHAFAEMTRYRRQMRRKYQDHEQLPIIFNDYMNCLMGDPTDEKILALVDPVVRTGAEYFVIDAGWYADDSGWWDDVGLWEPSKKRFPMGFRELLLHLKTKGLTPGLWIEPEVIGVRSVVAEQLPYEAFFQRNGQRIVEKGRYQLDYRNAAVREHMHAVIHRLVTEYGVGYFKFDYNIEVIQGTDINCSSSGSGQLDHNRAYLQWVTELHDRYPGLVIENCSSGAQRMDYAMLAVHALQSTSDQQDPDRYAAIAAALPTAVTPEQGAIWAYPQPEWDDETNAMTVVNSLLGRVHLSGRLDKLRPHQFELIKQGMDVYRTIRADLPTATAFWPLGLPRWHDEWVALGMAVHTPDNCDSGVRYLAVWRRGGLDSVELPIPGLRGLRVKAELLYPSTLPCEISWELAQGILHIRIPSKLSTRLLKLTSGNVR</sequence>
<evidence type="ECO:0000256" key="1">
    <source>
        <dbReference type="ARBA" id="ARBA00001255"/>
    </source>
</evidence>
<name>A0A1S9DBV0_ASPOZ</name>
<organism evidence="7 8">
    <name type="scientific">Aspergillus oryzae</name>
    <name type="common">Yellow koji mold</name>
    <dbReference type="NCBI Taxonomy" id="5062"/>
    <lineage>
        <taxon>Eukaryota</taxon>
        <taxon>Fungi</taxon>
        <taxon>Dikarya</taxon>
        <taxon>Ascomycota</taxon>
        <taxon>Pezizomycotina</taxon>
        <taxon>Eurotiomycetes</taxon>
        <taxon>Eurotiomycetidae</taxon>
        <taxon>Eurotiales</taxon>
        <taxon>Aspergillaceae</taxon>
        <taxon>Aspergillus</taxon>
        <taxon>Aspergillus subgen. Circumdati</taxon>
    </lineage>
</organism>
<dbReference type="OrthoDB" id="5795902at2759"/>
<reference evidence="7 8" key="1">
    <citation type="submission" date="2016-10" db="EMBL/GenBank/DDBJ databases">
        <title>Genome sequencing of Aspergillus oryzae BCC7051.</title>
        <authorList>
            <person name="Thammarongtham C."/>
            <person name="Vorapreeda T."/>
            <person name="Nookaew I."/>
            <person name="Srisuk T."/>
            <person name="Land M."/>
            <person name="Jeennor S."/>
            <person name="Laoteng K."/>
        </authorList>
    </citation>
    <scope>NUCLEOTIDE SEQUENCE [LARGE SCALE GENOMIC DNA]</scope>
    <source>
        <strain evidence="7 8">BCC7051</strain>
    </source>
</reference>
<protein>
    <recommendedName>
        <fullName evidence="3">alpha-galactosidase</fullName>
        <ecNumber evidence="3">3.2.1.22</ecNumber>
    </recommendedName>
</protein>
<comment type="catalytic activity">
    <reaction evidence="1">
        <text>Hydrolysis of terminal, non-reducing alpha-D-galactose residues in alpha-D-galactosides, including galactose oligosaccharides, galactomannans and galactolipids.</text>
        <dbReference type="EC" id="3.2.1.22"/>
    </reaction>
</comment>
<dbReference type="InterPro" id="IPR017853">
    <property type="entry name" value="GH"/>
</dbReference>
<evidence type="ECO:0000313" key="7">
    <source>
        <dbReference type="EMBL" id="OOO06565.1"/>
    </source>
</evidence>
<keyword evidence="5" id="KW-0326">Glycosidase</keyword>
<dbReference type="InterPro" id="IPR038417">
    <property type="entry name" value="Alpga-gal_N_sf"/>
</dbReference>
<proteinExistence type="predicted"/>
<feature type="domain" description="Glycosyl hydrolase family 36 N-terminal" evidence="6">
    <location>
        <begin position="136"/>
        <end position="203"/>
    </location>
</feature>
<keyword evidence="4 7" id="KW-0378">Hydrolase</keyword>
<dbReference type="GO" id="GO:0016052">
    <property type="term" value="P:carbohydrate catabolic process"/>
    <property type="evidence" value="ECO:0007669"/>
    <property type="project" value="InterPro"/>
</dbReference>
<dbReference type="InterPro" id="IPR050985">
    <property type="entry name" value="Alpha-glycosidase_related"/>
</dbReference>
<dbReference type="InterPro" id="IPR031704">
    <property type="entry name" value="Glyco_hydro_36_N"/>
</dbReference>
<accession>A0A1S9DBV0</accession>
<dbReference type="EC" id="3.2.1.22" evidence="3"/>
<evidence type="ECO:0000256" key="2">
    <source>
        <dbReference type="ARBA" id="ARBA00011881"/>
    </source>
</evidence>
<dbReference type="InterPro" id="IPR013785">
    <property type="entry name" value="Aldolase_TIM"/>
</dbReference>
<dbReference type="Proteomes" id="UP000190312">
    <property type="component" value="Unassembled WGS sequence"/>
</dbReference>
<dbReference type="Gene3D" id="3.20.20.70">
    <property type="entry name" value="Aldolase class I"/>
    <property type="match status" value="1"/>
</dbReference>
<dbReference type="PANTHER" id="PTHR43053:SF3">
    <property type="entry name" value="ALPHA-GALACTOSIDASE C-RELATED"/>
    <property type="match status" value="1"/>
</dbReference>
<dbReference type="Pfam" id="PF02065">
    <property type="entry name" value="Melibiase"/>
    <property type="match status" value="1"/>
</dbReference>
<dbReference type="CDD" id="cd14791">
    <property type="entry name" value="GH36"/>
    <property type="match status" value="1"/>
</dbReference>
<evidence type="ECO:0000256" key="5">
    <source>
        <dbReference type="ARBA" id="ARBA00023295"/>
    </source>
</evidence>
<dbReference type="Pfam" id="PF16875">
    <property type="entry name" value="Glyco_hydro_36N"/>
    <property type="match status" value="1"/>
</dbReference>
<dbReference type="PANTHER" id="PTHR43053">
    <property type="entry name" value="GLYCOSIDASE FAMILY 31"/>
    <property type="match status" value="1"/>
</dbReference>
<dbReference type="SUPFAM" id="SSF51445">
    <property type="entry name" value="(Trans)glycosidases"/>
    <property type="match status" value="1"/>
</dbReference>